<dbReference type="Proteomes" id="UP001163046">
    <property type="component" value="Unassembled WGS sequence"/>
</dbReference>
<dbReference type="PANTHER" id="PTHR33487:SF1">
    <property type="entry name" value="CILIA- AND FLAGELLA-ASSOCIATED PROTEIN 54"/>
    <property type="match status" value="1"/>
</dbReference>
<comment type="caution">
    <text evidence="1">The sequence shown here is derived from an EMBL/GenBank/DDBJ whole genome shotgun (WGS) entry which is preliminary data.</text>
</comment>
<dbReference type="AlphaFoldDB" id="A0A9W9YK19"/>
<accession>A0A9W9YK19</accession>
<evidence type="ECO:0000313" key="2">
    <source>
        <dbReference type="Proteomes" id="UP001163046"/>
    </source>
</evidence>
<organism evidence="1 2">
    <name type="scientific">Desmophyllum pertusum</name>
    <dbReference type="NCBI Taxonomy" id="174260"/>
    <lineage>
        <taxon>Eukaryota</taxon>
        <taxon>Metazoa</taxon>
        <taxon>Cnidaria</taxon>
        <taxon>Anthozoa</taxon>
        <taxon>Hexacorallia</taxon>
        <taxon>Scleractinia</taxon>
        <taxon>Caryophylliina</taxon>
        <taxon>Caryophylliidae</taxon>
        <taxon>Desmophyllum</taxon>
    </lineage>
</organism>
<keyword evidence="2" id="KW-1185">Reference proteome</keyword>
<reference evidence="1" key="1">
    <citation type="submission" date="2023-01" db="EMBL/GenBank/DDBJ databases">
        <title>Genome assembly of the deep-sea coral Lophelia pertusa.</title>
        <authorList>
            <person name="Herrera S."/>
            <person name="Cordes E."/>
        </authorList>
    </citation>
    <scope>NUCLEOTIDE SEQUENCE</scope>
    <source>
        <strain evidence="1">USNM1676648</strain>
        <tissue evidence="1">Polyp</tissue>
    </source>
</reference>
<gene>
    <name evidence="1" type="ORF">OS493_030842</name>
</gene>
<dbReference type="EMBL" id="MU827335">
    <property type="protein sequence ID" value="KAJ7353992.1"/>
    <property type="molecule type" value="Genomic_DNA"/>
</dbReference>
<evidence type="ECO:0000313" key="1">
    <source>
        <dbReference type="EMBL" id="KAJ7353992.1"/>
    </source>
</evidence>
<sequence length="325" mass="35340">MGTTINNSNRVQVTWLHLLGYLSVLRRQCSYAALGVHSEDEEMSRKGNATVLPLFSAKKALKLSKMHSYLKNELGPYATECCGVYPPEVLLNYRPSNAPEMIVTQPSQMDLARDAAMKTGEDFVTNPPKQAILRCVSSGSSRSSTVWSVVDPEDTQSQRCRGICVLYAFNNKELDLTVNPVSGQVKAGLCHVIESRAQALHEKLMVTLETAENDLAPAQISQAGVGITEQSKGRPSRVDSIQLTVPGNVEQKSSTTGATTRKKKSMGIRALSAKQRKDDNIRALLKEHLSEIRALLQLQVPVPVQVRNGGRGGNGASTGTPLPDF</sequence>
<name>A0A9W9YK19_9CNID</name>
<dbReference type="GO" id="GO:0060271">
    <property type="term" value="P:cilium assembly"/>
    <property type="evidence" value="ECO:0007669"/>
    <property type="project" value="TreeGrafter"/>
</dbReference>
<proteinExistence type="predicted"/>
<dbReference type="OrthoDB" id="2104158at2759"/>
<protein>
    <submittedName>
        <fullName evidence="1">Uncharacterized protein</fullName>
    </submittedName>
</protein>
<dbReference type="PANTHER" id="PTHR33487">
    <property type="entry name" value="CILIA- AND FLAGELLA-ASSOCIATED PROTEIN 54"/>
    <property type="match status" value="1"/>
</dbReference>